<feature type="transmembrane region" description="Helical" evidence="8">
    <location>
        <begin position="485"/>
        <end position="504"/>
    </location>
</feature>
<comment type="similarity">
    <text evidence="2">Belongs to the major facilitator superfamily. Proton-dependent oligopeptide transporter (POT/PTR) (TC 2.A.17) family.</text>
</comment>
<dbReference type="Gene3D" id="1.20.1250.20">
    <property type="entry name" value="MFS general substrate transporter like domains"/>
    <property type="match status" value="1"/>
</dbReference>
<organism evidence="9 10">
    <name type="scientific">Papaver somniferum</name>
    <name type="common">Opium poppy</name>
    <dbReference type="NCBI Taxonomy" id="3469"/>
    <lineage>
        <taxon>Eukaryota</taxon>
        <taxon>Viridiplantae</taxon>
        <taxon>Streptophyta</taxon>
        <taxon>Embryophyta</taxon>
        <taxon>Tracheophyta</taxon>
        <taxon>Spermatophyta</taxon>
        <taxon>Magnoliopsida</taxon>
        <taxon>Ranunculales</taxon>
        <taxon>Papaveraceae</taxon>
        <taxon>Papaveroideae</taxon>
        <taxon>Papaver</taxon>
    </lineage>
</organism>
<evidence type="ECO:0000256" key="7">
    <source>
        <dbReference type="ARBA" id="ARBA00023136"/>
    </source>
</evidence>
<dbReference type="GO" id="GO:0009705">
    <property type="term" value="C:plant-type vacuole membrane"/>
    <property type="evidence" value="ECO:0007669"/>
    <property type="project" value="UniProtKB-ARBA"/>
</dbReference>
<evidence type="ECO:0000256" key="4">
    <source>
        <dbReference type="ARBA" id="ARBA00022553"/>
    </source>
</evidence>
<dbReference type="InterPro" id="IPR036259">
    <property type="entry name" value="MFS_trans_sf"/>
</dbReference>
<dbReference type="SUPFAM" id="SSF103473">
    <property type="entry name" value="MFS general substrate transporter"/>
    <property type="match status" value="1"/>
</dbReference>
<dbReference type="GO" id="GO:0080054">
    <property type="term" value="F:low-affinity nitrate transmembrane transporter activity"/>
    <property type="evidence" value="ECO:0007669"/>
    <property type="project" value="UniProtKB-ARBA"/>
</dbReference>
<dbReference type="PROSITE" id="PS01022">
    <property type="entry name" value="PTR2_1"/>
    <property type="match status" value="1"/>
</dbReference>
<dbReference type="Pfam" id="PF00854">
    <property type="entry name" value="PTR2"/>
    <property type="match status" value="1"/>
</dbReference>
<feature type="transmembrane region" description="Helical" evidence="8">
    <location>
        <begin position="433"/>
        <end position="453"/>
    </location>
</feature>
<feature type="transmembrane region" description="Helical" evidence="8">
    <location>
        <begin position="390"/>
        <end position="412"/>
    </location>
</feature>
<feature type="transmembrane region" description="Helical" evidence="8">
    <location>
        <begin position="561"/>
        <end position="580"/>
    </location>
</feature>
<proteinExistence type="inferred from homology"/>
<gene>
    <name evidence="9" type="ORF">C5167_020005</name>
</gene>
<feature type="transmembrane region" description="Helical" evidence="8">
    <location>
        <begin position="213"/>
        <end position="235"/>
    </location>
</feature>
<keyword evidence="4" id="KW-0597">Phosphoprotein</keyword>
<evidence type="ECO:0000256" key="3">
    <source>
        <dbReference type="ARBA" id="ARBA00022448"/>
    </source>
</evidence>
<dbReference type="InterPro" id="IPR018456">
    <property type="entry name" value="PTR2_symporter_CS"/>
</dbReference>
<name>A0A4Y7IVZ8_PAPSO</name>
<keyword evidence="6 8" id="KW-1133">Transmembrane helix</keyword>
<feature type="transmembrane region" description="Helical" evidence="8">
    <location>
        <begin position="127"/>
        <end position="146"/>
    </location>
</feature>
<protein>
    <recommendedName>
        <fullName evidence="11">Major facilitator superfamily (MFS) profile domain-containing protein</fullName>
    </recommendedName>
</protein>
<keyword evidence="10" id="KW-1185">Reference proteome</keyword>
<evidence type="ECO:0000313" key="9">
    <source>
        <dbReference type="EMBL" id="RZC51585.1"/>
    </source>
</evidence>
<dbReference type="PANTHER" id="PTHR11654">
    <property type="entry name" value="OLIGOPEPTIDE TRANSPORTER-RELATED"/>
    <property type="match status" value="1"/>
</dbReference>
<feature type="transmembrane region" description="Helical" evidence="8">
    <location>
        <begin position="55"/>
        <end position="78"/>
    </location>
</feature>
<sequence>MGVSSGSAIEEQNEEPLLITTPGDTVDEMIVNYRGEKVNLSTENKYGGWKSASHIIICEVGETIAYYGILSNLITYLIGPPLNQSTVAAATNINTWSGFVWMLPLLGGFLADSYFGRFHTIFFSSLIYILGLGLLTLSVALPSLISQPECIHSSDTTTTGNSCMPVSLQVFFFFSSLYLVAIGKAGFKPCAEAFGADQFDVRNQKECASKSSFFNWWFFGQCVGSSISFLILTYVQENINWTLGFGIPCIFMVIALVVFLLGTKSYRFSVKQNKENPLLGILRVFSRAAKNWRTNSSLAATGGTPHDKIPAGAHHLKFLDKALIYMPIDQVSSTENSIRCNIDQVEDAKVLLRLIPIWITCLMYAVVISQTTTFFIKQGNTMDRSIGPDIHIPAASLLTVMSLSVILLIPIYDRIFVPLARSLTSLPSGITMLQRIGVGMFLSMVTMVVAAVVEKKRLRIALDFGLVDMPKETIPLSLWWLAPQYLLIGVTEIYTIVGMQEFFYDQVPNGLRSMGIAFYLSIIGIGDFLSGFLIFVIEKVTNASGQSSWFSDNLNRAHLDYFYWLLVGLSAANLIAYLYFSKSYLYNRL</sequence>
<dbReference type="Gramene" id="RZC51585">
    <property type="protein sequence ID" value="RZC51585"/>
    <property type="gene ID" value="C5167_020005"/>
</dbReference>
<evidence type="ECO:0000256" key="5">
    <source>
        <dbReference type="ARBA" id="ARBA00022692"/>
    </source>
</evidence>
<evidence type="ECO:0000256" key="2">
    <source>
        <dbReference type="ARBA" id="ARBA00005982"/>
    </source>
</evidence>
<evidence type="ECO:0000256" key="8">
    <source>
        <dbReference type="SAM" id="Phobius"/>
    </source>
</evidence>
<evidence type="ECO:0000256" key="1">
    <source>
        <dbReference type="ARBA" id="ARBA00004141"/>
    </source>
</evidence>
<evidence type="ECO:0000313" key="10">
    <source>
        <dbReference type="Proteomes" id="UP000316621"/>
    </source>
</evidence>
<feature type="transmembrane region" description="Helical" evidence="8">
    <location>
        <begin position="516"/>
        <end position="537"/>
    </location>
</feature>
<dbReference type="OMA" id="KWDSGCE"/>
<feature type="transmembrane region" description="Helical" evidence="8">
    <location>
        <begin position="166"/>
        <end position="187"/>
    </location>
</feature>
<keyword evidence="3" id="KW-0813">Transport</keyword>
<feature type="transmembrane region" description="Helical" evidence="8">
    <location>
        <begin position="350"/>
        <end position="370"/>
    </location>
</feature>
<evidence type="ECO:0000256" key="6">
    <source>
        <dbReference type="ARBA" id="ARBA00022989"/>
    </source>
</evidence>
<feature type="transmembrane region" description="Helical" evidence="8">
    <location>
        <begin position="241"/>
        <end position="262"/>
    </location>
</feature>
<dbReference type="Proteomes" id="UP000316621">
    <property type="component" value="Chromosome 2"/>
</dbReference>
<keyword evidence="7 8" id="KW-0472">Membrane</keyword>
<dbReference type="AlphaFoldDB" id="A0A4Y7IVZ8"/>
<evidence type="ECO:0008006" key="11">
    <source>
        <dbReference type="Google" id="ProtNLM"/>
    </source>
</evidence>
<dbReference type="EMBL" id="CM010716">
    <property type="protein sequence ID" value="RZC51585.1"/>
    <property type="molecule type" value="Genomic_DNA"/>
</dbReference>
<feature type="transmembrane region" description="Helical" evidence="8">
    <location>
        <begin position="98"/>
        <end position="115"/>
    </location>
</feature>
<dbReference type="GO" id="GO:0006857">
    <property type="term" value="P:oligopeptide transport"/>
    <property type="evidence" value="ECO:0007669"/>
    <property type="project" value="InterPro"/>
</dbReference>
<reference evidence="9 10" key="1">
    <citation type="journal article" date="2018" name="Science">
        <title>The opium poppy genome and morphinan production.</title>
        <authorList>
            <person name="Guo L."/>
            <person name="Winzer T."/>
            <person name="Yang X."/>
            <person name="Li Y."/>
            <person name="Ning Z."/>
            <person name="He Z."/>
            <person name="Teodor R."/>
            <person name="Lu Y."/>
            <person name="Bowser T.A."/>
            <person name="Graham I.A."/>
            <person name="Ye K."/>
        </authorList>
    </citation>
    <scope>NUCLEOTIDE SEQUENCE [LARGE SCALE GENOMIC DNA]</scope>
    <source>
        <strain evidence="10">cv. HN1</strain>
        <tissue evidence="9">Leaves</tissue>
    </source>
</reference>
<comment type="subcellular location">
    <subcellularLocation>
        <location evidence="1">Membrane</location>
        <topology evidence="1">Multi-pass membrane protein</topology>
    </subcellularLocation>
</comment>
<dbReference type="InterPro" id="IPR000109">
    <property type="entry name" value="POT_fam"/>
</dbReference>
<dbReference type="FunFam" id="1.20.1250.20:FF:000147">
    <property type="entry name" value="Protein NRT1/ PTR family 5.10"/>
    <property type="match status" value="1"/>
</dbReference>
<dbReference type="OrthoDB" id="8904098at2759"/>
<keyword evidence="5 8" id="KW-0812">Transmembrane</keyword>
<accession>A0A4Y7IVZ8</accession>